<dbReference type="InterPro" id="IPR008844">
    <property type="entry name" value="Spore_GerAC-like"/>
</dbReference>
<reference evidence="11 12" key="1">
    <citation type="submission" date="2016-09" db="EMBL/GenBank/DDBJ databases">
        <title>Genomic analysis reveals versatility of anaerobic energy metabolism of Geosporobacter ferrireducens IRF9 of phylum Firmicutes.</title>
        <authorList>
            <person name="Kim S.-J."/>
        </authorList>
    </citation>
    <scope>NUCLEOTIDE SEQUENCE [LARGE SCALE GENOMIC DNA]</scope>
    <source>
        <strain evidence="11 12">IRF9</strain>
    </source>
</reference>
<evidence type="ECO:0000256" key="6">
    <source>
        <dbReference type="ARBA" id="ARBA00023139"/>
    </source>
</evidence>
<dbReference type="InterPro" id="IPR038501">
    <property type="entry name" value="Spore_GerAC_C_sf"/>
</dbReference>
<protein>
    <submittedName>
        <fullName evidence="11">Uncharacterized protein</fullName>
    </submittedName>
</protein>
<proteinExistence type="inferred from homology"/>
<dbReference type="InterPro" id="IPR057336">
    <property type="entry name" value="GerAC_N"/>
</dbReference>
<dbReference type="Gene3D" id="3.30.300.210">
    <property type="entry name" value="Nutrient germinant receptor protein C, domain 3"/>
    <property type="match status" value="1"/>
</dbReference>
<dbReference type="RefSeq" id="WP_069980621.1">
    <property type="nucleotide sequence ID" value="NZ_CP017269.1"/>
</dbReference>
<keyword evidence="7" id="KW-0449">Lipoprotein</keyword>
<keyword evidence="12" id="KW-1185">Reference proteome</keyword>
<dbReference type="GO" id="GO:0009847">
    <property type="term" value="P:spore germination"/>
    <property type="evidence" value="ECO:0007669"/>
    <property type="project" value="InterPro"/>
</dbReference>
<evidence type="ECO:0000256" key="1">
    <source>
        <dbReference type="ARBA" id="ARBA00004635"/>
    </source>
</evidence>
<dbReference type="GO" id="GO:0016020">
    <property type="term" value="C:membrane"/>
    <property type="evidence" value="ECO:0007669"/>
    <property type="project" value="UniProtKB-SubCell"/>
</dbReference>
<name>A0A1D8GN71_9FIRM</name>
<accession>A0A1D8GN71</accession>
<gene>
    <name evidence="11" type="ORF">Gferi_23850</name>
</gene>
<feature type="domain" description="Spore germination GerAC-like C-terminal" evidence="9">
    <location>
        <begin position="220"/>
        <end position="386"/>
    </location>
</feature>
<sequence>MNKKICKINFLVSILIVLSLTTACWNNRDITDIAIAVGVGLDKTDSGEIELTIELVNPSAIQGEEGGGGSRGNSPSSIEVSASGATIFAAARNLIGHSSRKMFFSHIQVVIIGESLARDGLGEIIDFWERDHETRRKADFLIAKGITAKEILKTQTQIENLTSIHLMKSLEASNAIGKIRKITLFDIIQQIHEPGRSVIIGTVSPGSASEAAYIEDMEFQGASVFKYGRLIGFLSPSETRGFLFATDKIQSTILTVPNPLVPEKLFAVEVLNSKGNVEAKLEKKQLKLKIKVEAMGNLGEIIGEKSLVEFDLLNTLQKDLEESIKKEISEAVKKAQQEYQSDIFGFGGVLYRKQYEDWLKLEDNWENIFSNTPIEIDVKFSLNTSGLIKEPAFSNIRE</sequence>
<keyword evidence="5" id="KW-0472">Membrane</keyword>
<keyword evidence="4 8" id="KW-0732">Signal</keyword>
<dbReference type="OrthoDB" id="9816067at2"/>
<organism evidence="11 12">
    <name type="scientific">Geosporobacter ferrireducens</name>
    <dbReference type="NCBI Taxonomy" id="1424294"/>
    <lineage>
        <taxon>Bacteria</taxon>
        <taxon>Bacillati</taxon>
        <taxon>Bacillota</taxon>
        <taxon>Clostridia</taxon>
        <taxon>Peptostreptococcales</taxon>
        <taxon>Thermotaleaceae</taxon>
        <taxon>Geosporobacter</taxon>
    </lineage>
</organism>
<dbReference type="EMBL" id="CP017269">
    <property type="protein sequence ID" value="AOT72312.1"/>
    <property type="molecule type" value="Genomic_DNA"/>
</dbReference>
<keyword evidence="3" id="KW-0309">Germination</keyword>
<feature type="domain" description="Spore germination protein N-terminal" evidence="10">
    <location>
        <begin position="27"/>
        <end position="203"/>
    </location>
</feature>
<comment type="similarity">
    <text evidence="2">Belongs to the GerABKC lipoprotein family.</text>
</comment>
<dbReference type="Proteomes" id="UP000095743">
    <property type="component" value="Chromosome"/>
</dbReference>
<dbReference type="Gene3D" id="6.20.190.10">
    <property type="entry name" value="Nutrient germinant receptor protein C, domain 1"/>
    <property type="match status" value="1"/>
</dbReference>
<evidence type="ECO:0000256" key="5">
    <source>
        <dbReference type="ARBA" id="ARBA00023136"/>
    </source>
</evidence>
<dbReference type="InterPro" id="IPR046953">
    <property type="entry name" value="Spore_GerAC-like_C"/>
</dbReference>
<evidence type="ECO:0000256" key="2">
    <source>
        <dbReference type="ARBA" id="ARBA00007886"/>
    </source>
</evidence>
<evidence type="ECO:0000259" key="10">
    <source>
        <dbReference type="Pfam" id="PF25198"/>
    </source>
</evidence>
<feature type="chain" id="PRO_5009107588" evidence="8">
    <location>
        <begin position="26"/>
        <end position="398"/>
    </location>
</feature>
<dbReference type="Pfam" id="PF05504">
    <property type="entry name" value="Spore_GerAC"/>
    <property type="match status" value="1"/>
</dbReference>
<evidence type="ECO:0000256" key="4">
    <source>
        <dbReference type="ARBA" id="ARBA00022729"/>
    </source>
</evidence>
<dbReference type="STRING" id="1424294.Gferi_23850"/>
<evidence type="ECO:0000313" key="11">
    <source>
        <dbReference type="EMBL" id="AOT72312.1"/>
    </source>
</evidence>
<dbReference type="KEGG" id="gfe:Gferi_23850"/>
<evidence type="ECO:0000313" key="12">
    <source>
        <dbReference type="Proteomes" id="UP000095743"/>
    </source>
</evidence>
<dbReference type="PANTHER" id="PTHR35789">
    <property type="entry name" value="SPORE GERMINATION PROTEIN B3"/>
    <property type="match status" value="1"/>
</dbReference>
<keyword evidence="6" id="KW-0564">Palmitate</keyword>
<evidence type="ECO:0000256" key="3">
    <source>
        <dbReference type="ARBA" id="ARBA00022544"/>
    </source>
</evidence>
<evidence type="ECO:0000259" key="9">
    <source>
        <dbReference type="Pfam" id="PF05504"/>
    </source>
</evidence>
<feature type="signal peptide" evidence="8">
    <location>
        <begin position="1"/>
        <end position="25"/>
    </location>
</feature>
<dbReference type="PANTHER" id="PTHR35789:SF1">
    <property type="entry name" value="SPORE GERMINATION PROTEIN B3"/>
    <property type="match status" value="1"/>
</dbReference>
<dbReference type="PROSITE" id="PS51257">
    <property type="entry name" value="PROKAR_LIPOPROTEIN"/>
    <property type="match status" value="1"/>
</dbReference>
<evidence type="ECO:0000256" key="8">
    <source>
        <dbReference type="SAM" id="SignalP"/>
    </source>
</evidence>
<dbReference type="Pfam" id="PF25198">
    <property type="entry name" value="Spore_GerAC_N"/>
    <property type="match status" value="1"/>
</dbReference>
<dbReference type="NCBIfam" id="TIGR02887">
    <property type="entry name" value="spore_ger_x_C"/>
    <property type="match status" value="1"/>
</dbReference>
<comment type="subcellular location">
    <subcellularLocation>
        <location evidence="1">Membrane</location>
        <topology evidence="1">Lipid-anchor</topology>
    </subcellularLocation>
</comment>
<evidence type="ECO:0000256" key="7">
    <source>
        <dbReference type="ARBA" id="ARBA00023288"/>
    </source>
</evidence>
<dbReference type="AlphaFoldDB" id="A0A1D8GN71"/>